<dbReference type="Pfam" id="PF12988">
    <property type="entry name" value="TraQ_transposon"/>
    <property type="match status" value="1"/>
</dbReference>
<name>A0ABW0IB61_9BACT</name>
<dbReference type="EMBL" id="JBHSMA010000004">
    <property type="protein sequence ID" value="MFC5410725.1"/>
    <property type="molecule type" value="Genomic_DNA"/>
</dbReference>
<reference evidence="2" key="1">
    <citation type="journal article" date="2019" name="Int. J. Syst. Evol. Microbiol.">
        <title>The Global Catalogue of Microorganisms (GCM) 10K type strain sequencing project: providing services to taxonomists for standard genome sequencing and annotation.</title>
        <authorList>
            <consortium name="The Broad Institute Genomics Platform"/>
            <consortium name="The Broad Institute Genome Sequencing Center for Infectious Disease"/>
            <person name="Wu L."/>
            <person name="Ma J."/>
        </authorList>
    </citation>
    <scope>NUCLEOTIDE SEQUENCE [LARGE SCALE GENOMIC DNA]</scope>
    <source>
        <strain evidence="2">CCUG 55250</strain>
    </source>
</reference>
<sequence length="144" mass="15869">MKKLFNIRTLWVGLQSVVILLAVAGCQQESLDIQGPYRIKFSAAPVSAVLKVGEQTRVYLNLQTDSYYSQTGYRLVFYQQMGLGRLSMDSTAVPQKVPVPLAPGRSSCLFTPAAAGTNQIVLVAQQERGYTQPDTVRINFQVTP</sequence>
<dbReference type="RefSeq" id="WP_379846683.1">
    <property type="nucleotide sequence ID" value="NZ_JBHSMA010000004.1"/>
</dbReference>
<protein>
    <submittedName>
        <fullName evidence="1">TraQ conjugal transfer family protein</fullName>
    </submittedName>
</protein>
<keyword evidence="2" id="KW-1185">Reference proteome</keyword>
<comment type="caution">
    <text evidence="1">The sequence shown here is derived from an EMBL/GenBank/DDBJ whole genome shotgun (WGS) entry which is preliminary data.</text>
</comment>
<evidence type="ECO:0000313" key="2">
    <source>
        <dbReference type="Proteomes" id="UP001596106"/>
    </source>
</evidence>
<dbReference type="PROSITE" id="PS51257">
    <property type="entry name" value="PROKAR_LIPOPROTEIN"/>
    <property type="match status" value="1"/>
</dbReference>
<dbReference type="InterPro" id="IPR038707">
    <property type="entry name" value="TraQ_sf"/>
</dbReference>
<evidence type="ECO:0000313" key="1">
    <source>
        <dbReference type="EMBL" id="MFC5410725.1"/>
    </source>
</evidence>
<accession>A0ABW0IB61</accession>
<dbReference type="Gene3D" id="2.60.40.2410">
    <property type="entry name" value="Uncharacterised protein PF12988, DUF3872"/>
    <property type="match status" value="1"/>
</dbReference>
<organism evidence="1 2">
    <name type="scientific">Larkinella bovis</name>
    <dbReference type="NCBI Taxonomy" id="683041"/>
    <lineage>
        <taxon>Bacteria</taxon>
        <taxon>Pseudomonadati</taxon>
        <taxon>Bacteroidota</taxon>
        <taxon>Cytophagia</taxon>
        <taxon>Cytophagales</taxon>
        <taxon>Spirosomataceae</taxon>
        <taxon>Larkinella</taxon>
    </lineage>
</organism>
<dbReference type="Proteomes" id="UP001596106">
    <property type="component" value="Unassembled WGS sequence"/>
</dbReference>
<proteinExistence type="predicted"/>
<dbReference type="InterPro" id="IPR024355">
    <property type="entry name" value="TraQ_bacteroidetes"/>
</dbReference>
<gene>
    <name evidence="1" type="ORF">ACFPMF_15490</name>
</gene>